<dbReference type="Pfam" id="PF04357">
    <property type="entry name" value="TamB"/>
    <property type="match status" value="1"/>
</dbReference>
<keyword evidence="2 5" id="KW-0812">Transmembrane</keyword>
<evidence type="ECO:0000256" key="2">
    <source>
        <dbReference type="ARBA" id="ARBA00022692"/>
    </source>
</evidence>
<evidence type="ECO:0000256" key="1">
    <source>
        <dbReference type="ARBA" id="ARBA00004167"/>
    </source>
</evidence>
<dbReference type="GO" id="GO:0005886">
    <property type="term" value="C:plasma membrane"/>
    <property type="evidence" value="ECO:0007669"/>
    <property type="project" value="InterPro"/>
</dbReference>
<gene>
    <name evidence="7" type="ORF">IPN91_01510</name>
</gene>
<dbReference type="EMBL" id="JADKCH010000001">
    <property type="protein sequence ID" value="MBK8571322.1"/>
    <property type="molecule type" value="Genomic_DNA"/>
</dbReference>
<organism evidence="7 8">
    <name type="scientific">Candidatus Geothrix odensensis</name>
    <dbReference type="NCBI Taxonomy" id="2954440"/>
    <lineage>
        <taxon>Bacteria</taxon>
        <taxon>Pseudomonadati</taxon>
        <taxon>Acidobacteriota</taxon>
        <taxon>Holophagae</taxon>
        <taxon>Holophagales</taxon>
        <taxon>Holophagaceae</taxon>
        <taxon>Geothrix</taxon>
    </lineage>
</organism>
<evidence type="ECO:0000256" key="3">
    <source>
        <dbReference type="ARBA" id="ARBA00022989"/>
    </source>
</evidence>
<protein>
    <submittedName>
        <fullName evidence="7">Translocation/assembly module TamB domain-containing protein</fullName>
    </submittedName>
</protein>
<keyword evidence="3 5" id="KW-1133">Transmembrane helix</keyword>
<evidence type="ECO:0000313" key="8">
    <source>
        <dbReference type="Proteomes" id="UP000709959"/>
    </source>
</evidence>
<comment type="caution">
    <text evidence="7">The sequence shown here is derived from an EMBL/GenBank/DDBJ whole genome shotgun (WGS) entry which is preliminary data.</text>
</comment>
<evidence type="ECO:0000256" key="5">
    <source>
        <dbReference type="SAM" id="Phobius"/>
    </source>
</evidence>
<keyword evidence="4 5" id="KW-0472">Membrane</keyword>
<proteinExistence type="predicted"/>
<name>A0A936F1A7_9BACT</name>
<feature type="domain" description="Translocation and assembly module TamB C-terminal" evidence="6">
    <location>
        <begin position="1004"/>
        <end position="1306"/>
    </location>
</feature>
<comment type="subcellular location">
    <subcellularLocation>
        <location evidence="1">Membrane</location>
        <topology evidence="1">Single-pass membrane protein</topology>
    </subcellularLocation>
</comment>
<dbReference type="InterPro" id="IPR007452">
    <property type="entry name" value="TamB_C"/>
</dbReference>
<feature type="transmembrane region" description="Helical" evidence="5">
    <location>
        <begin position="21"/>
        <end position="40"/>
    </location>
</feature>
<evidence type="ECO:0000256" key="4">
    <source>
        <dbReference type="ARBA" id="ARBA00023136"/>
    </source>
</evidence>
<accession>A0A936F1A7</accession>
<dbReference type="GO" id="GO:0009306">
    <property type="term" value="P:protein secretion"/>
    <property type="evidence" value="ECO:0007669"/>
    <property type="project" value="InterPro"/>
</dbReference>
<dbReference type="PROSITE" id="PS00599">
    <property type="entry name" value="AA_TRANSFER_CLASS_2"/>
    <property type="match status" value="1"/>
</dbReference>
<evidence type="ECO:0000313" key="7">
    <source>
        <dbReference type="EMBL" id="MBK8571322.1"/>
    </source>
</evidence>
<sequence>MTWPSAKDAVRRLWSRRWVRRVSYALVGGATLATVTPWIASRPAVLRWVVGQADALVREETGLPLAIGRIELHPVLGSLVLHDIQVGGDLLTIRRVEARLDLWSFLGPTRRIYRIQVERPHLRLTEAGLAAIKLKEHPPRKGPLPQFRLDSFSLTGGQVDVPVPLRGIPALTCLFEAKGTGLGPNHLRVELAGAQLAVKGPQGWEKGRLDLNGEVSEPALVLHEAYLRLGDSQARLIGRYEPKTPTATDRMEARLSGLVDLAQAGRWGGAARPPLSGSLDLLATLNGSLAHPTWTFMAEGQDLRPSLAAFLPGNLNAKGSGTLDQARLDHLRWTSPQGNLDLRGTWSRTTPIQTTLQGHDLDLEALGSLLRLPEIRGTRANVQAQLKGPQSRVMLGRADQWQASVLVALTQNGREAGGLAASLDRGQATLDHVRLDLDALKLEGRGWATLDARGLGQFEGAGEAALDANQVGRALQAWQIATLDMEGQTTAQAKVRWSRPGGLEVDGTVGVDHPRWHGARADALWARRVEIRGSDLRVKDIELTKDQGIGGGELWLTWAETAPGQPQMDMCYTAHQLPVAEGLRAADLKDEAGHDLPITGQASGWVRLHGPYANLSMYGSAQVDQGEVYGVKVPAASGDFSMDIETLQMKLKDVRVAEHPHLLGHGDAPPEGDLALQGRADMDFQRWTWWVDLGGRLDSQLLALPGPRLQAQVEARLLGPITRAFGGYDLPEGRVNWSRGRIFFGDRSVEGLQGRATLDRGALDAQVGMEGMARPLLEAKVRQEGPDLVGGLTLNISPESARTELLARGLTDDLLEDLTLSATAKGRWTNGRDLAWNGSLDRLAAQFGAFELHQTGASTLRGNALGAAVDLSLEGGARGPVSGATPQAAQVHLSGTVPFSASAPLALKVQGAADLAHLKTILDRFMEVDEYSLLSELTVQGTSRFDTLAHGTYLEPLLDGVVSLDQGRMNLRGYQGAEDIQAELVLKDRTITIDEARPVRGTLAHGELKASGAIVWRPGGLDTYALKARLTNFQLRDVPDGLDLQGTLDATLTGTEEGGLLKGRLRADRLTFQSEVKLSDLILRSALSDSGGLTGLDLDDPLERIRLDLELDLRTPWSFDTNLLKLEGRTDGPFQVLGTLGHPVPKGTMVFQAGGRVTNIFPAGDMVVDRGSLSFSELRALDPIINMQGSVSSIPGYTVNLDIHGTLSNLTIVPNSTPSLRQDEIVAILINPGNAANVGTAGGSSGATQGAITSGLASASSGLLTTLAFAPFQEQLRRTLGLDRVNVAVRTTSLGSTETEVTLGKSVSLLGQRSAFVISHRKTGELSITSGQVEWRFGNLILQLGASKGGGTGLNPSGEIRHTWSPK</sequence>
<reference evidence="7 8" key="1">
    <citation type="submission" date="2020-10" db="EMBL/GenBank/DDBJ databases">
        <title>Connecting structure to function with the recovery of over 1000 high-quality activated sludge metagenome-assembled genomes encoding full-length rRNA genes using long-read sequencing.</title>
        <authorList>
            <person name="Singleton C.M."/>
            <person name="Petriglieri F."/>
            <person name="Kristensen J.M."/>
            <person name="Kirkegaard R.H."/>
            <person name="Michaelsen T.Y."/>
            <person name="Andersen M.H."/>
            <person name="Karst S.M."/>
            <person name="Dueholm M.S."/>
            <person name="Nielsen P.H."/>
            <person name="Albertsen M."/>
        </authorList>
    </citation>
    <scope>NUCLEOTIDE SEQUENCE [LARGE SCALE GENOMIC DNA]</scope>
    <source>
        <strain evidence="7">OdNE_18-Q3-R46-58_MAXAC.008</strain>
    </source>
</reference>
<dbReference type="Proteomes" id="UP000709959">
    <property type="component" value="Unassembled WGS sequence"/>
</dbReference>
<dbReference type="InterPro" id="IPR001917">
    <property type="entry name" value="Aminotrans_II_pyridoxalP_BS"/>
</dbReference>
<dbReference type="GO" id="GO:0016740">
    <property type="term" value="F:transferase activity"/>
    <property type="evidence" value="ECO:0007669"/>
    <property type="project" value="InterPro"/>
</dbReference>
<evidence type="ECO:0000259" key="6">
    <source>
        <dbReference type="Pfam" id="PF04357"/>
    </source>
</evidence>